<feature type="domain" description="Solute-binding protein family 5" evidence="6">
    <location>
        <begin position="74"/>
        <end position="455"/>
    </location>
</feature>
<dbReference type="Pfam" id="PF00496">
    <property type="entry name" value="SBP_bac_5"/>
    <property type="match status" value="1"/>
</dbReference>
<dbReference type="GO" id="GO:0043190">
    <property type="term" value="C:ATP-binding cassette (ABC) transporter complex"/>
    <property type="evidence" value="ECO:0007669"/>
    <property type="project" value="InterPro"/>
</dbReference>
<dbReference type="GO" id="GO:0042597">
    <property type="term" value="C:periplasmic space"/>
    <property type="evidence" value="ECO:0007669"/>
    <property type="project" value="UniProtKB-ARBA"/>
</dbReference>
<dbReference type="PIRSF" id="PIRSF002741">
    <property type="entry name" value="MppA"/>
    <property type="match status" value="1"/>
</dbReference>
<sequence length="532" mass="58765">MNNKIIIGLVATGVIIGGIVVATKSQQSTDGKVLRIATQNNISTLDPNYADEIGANWAEVQTLEGLYTTGKNGEIVAGVAQKIVKPTENNTIYTLHLRKNAKWSDGTKVTAQDFVSSVKRQVDPKTKSTRANHFKDIAGYDAVYNHHANLDQLGIQAVDQYTVKIQLSHPVPYFDFILANQLYPINRAKVKEYGKKYGQTAATTVSNGAYTIKKWNQASTTWEFAKNKYYSDSKDVHYDTIKATQVTDTTLAAKQFQTKKVDEATVSGSVLSNLKKTNADDIKATAAGRVAFIVWNANDKVASNSNLKKAVSLAINRQTLADEALGDGSKPAKSIIPSGEIKIAGKDLNDGLSLPYNKIQAQQYLKKAQLELGQKKIDMTLNTADTDAYKAVGVFLKQSIESALPDVTINLNRLPLNAEISAFNNHNFQAGTLSWSTDYDDPIDFLDIAYSKGAINFTKWKNDAYDKVYEQINSQNTANDARYQLEREAAKINNEENGVTPLYQTSNVHLQSKTVKNLNYPLVGYQNYKYAK</sequence>
<comment type="similarity">
    <text evidence="2">Belongs to the bacterial solute-binding protein 5 family.</text>
</comment>
<comment type="subcellular location">
    <subcellularLocation>
        <location evidence="1">Cell envelope</location>
    </subcellularLocation>
</comment>
<dbReference type="PANTHER" id="PTHR30290">
    <property type="entry name" value="PERIPLASMIC BINDING COMPONENT OF ABC TRANSPORTER"/>
    <property type="match status" value="1"/>
</dbReference>
<dbReference type="InterPro" id="IPR039424">
    <property type="entry name" value="SBP_5"/>
</dbReference>
<dbReference type="Gene3D" id="3.10.105.10">
    <property type="entry name" value="Dipeptide-binding Protein, Domain 3"/>
    <property type="match status" value="1"/>
</dbReference>
<evidence type="ECO:0000256" key="2">
    <source>
        <dbReference type="ARBA" id="ARBA00005695"/>
    </source>
</evidence>
<dbReference type="AlphaFoldDB" id="A0A9Q3XSI7"/>
<dbReference type="InterPro" id="IPR000914">
    <property type="entry name" value="SBP_5_dom"/>
</dbReference>
<evidence type="ECO:0000256" key="5">
    <source>
        <dbReference type="ARBA" id="ARBA00022856"/>
    </source>
</evidence>
<reference evidence="7" key="1">
    <citation type="submission" date="2021-05" db="EMBL/GenBank/DDBJ databases">
        <title>Pangenome of Leuconostoc gelidum warrants species status for Leuconostoc gelidum subsp. gasicomitatum.</title>
        <authorList>
            <person name="Johansson P."/>
            <person name="Sade E."/>
            <person name="Hultman J."/>
            <person name="Auvinen P."/>
            <person name="Bjorkroth J."/>
        </authorList>
    </citation>
    <scope>NUCLEOTIDE SEQUENCE</scope>
    <source>
        <strain evidence="7">A.21.4</strain>
    </source>
</reference>
<dbReference type="GO" id="GO:1904680">
    <property type="term" value="F:peptide transmembrane transporter activity"/>
    <property type="evidence" value="ECO:0007669"/>
    <property type="project" value="TreeGrafter"/>
</dbReference>
<dbReference type="GO" id="GO:0030313">
    <property type="term" value="C:cell envelope"/>
    <property type="evidence" value="ECO:0007669"/>
    <property type="project" value="UniProtKB-SubCell"/>
</dbReference>
<dbReference type="GO" id="GO:0015833">
    <property type="term" value="P:peptide transport"/>
    <property type="evidence" value="ECO:0007669"/>
    <property type="project" value="UniProtKB-KW"/>
</dbReference>
<organism evidence="7 8">
    <name type="scientific">Leuconostoc gasicomitatum</name>
    <dbReference type="NCBI Taxonomy" id="115778"/>
    <lineage>
        <taxon>Bacteria</taxon>
        <taxon>Bacillati</taxon>
        <taxon>Bacillota</taxon>
        <taxon>Bacilli</taxon>
        <taxon>Lactobacillales</taxon>
        <taxon>Lactobacillaceae</taxon>
        <taxon>Leuconostoc</taxon>
        <taxon>Leuconostoc gelidum group</taxon>
    </lineage>
</organism>
<name>A0A9Q3XSI7_9LACO</name>
<evidence type="ECO:0000313" key="7">
    <source>
        <dbReference type="EMBL" id="MBZ5961695.1"/>
    </source>
</evidence>
<evidence type="ECO:0000313" key="8">
    <source>
        <dbReference type="Proteomes" id="UP000752647"/>
    </source>
</evidence>
<keyword evidence="5" id="KW-0653">Protein transport</keyword>
<evidence type="ECO:0000256" key="4">
    <source>
        <dbReference type="ARBA" id="ARBA00022729"/>
    </source>
</evidence>
<proteinExistence type="inferred from homology"/>
<dbReference type="RefSeq" id="WP_060391264.1">
    <property type="nucleotide sequence ID" value="NZ_CBCPIF010000001.1"/>
</dbReference>
<dbReference type="CDD" id="cd08504">
    <property type="entry name" value="PBP2_OppA"/>
    <property type="match status" value="1"/>
</dbReference>
<dbReference type="Proteomes" id="UP000752647">
    <property type="component" value="Unassembled WGS sequence"/>
</dbReference>
<dbReference type="FunFam" id="3.90.76.10:FF:000001">
    <property type="entry name" value="Oligopeptide ABC transporter substrate-binding protein"/>
    <property type="match status" value="1"/>
</dbReference>
<dbReference type="EMBL" id="JAHBFI010000001">
    <property type="protein sequence ID" value="MBZ5961695.1"/>
    <property type="molecule type" value="Genomic_DNA"/>
</dbReference>
<protein>
    <submittedName>
        <fullName evidence="7">Peptide ABC transporter substrate-binding protein</fullName>
    </submittedName>
</protein>
<dbReference type="SUPFAM" id="SSF53850">
    <property type="entry name" value="Periplasmic binding protein-like II"/>
    <property type="match status" value="1"/>
</dbReference>
<dbReference type="Gene3D" id="3.40.190.10">
    <property type="entry name" value="Periplasmic binding protein-like II"/>
    <property type="match status" value="1"/>
</dbReference>
<dbReference type="Gene3D" id="3.90.76.10">
    <property type="entry name" value="Dipeptide-binding Protein, Domain 1"/>
    <property type="match status" value="1"/>
</dbReference>
<gene>
    <name evidence="7" type="ORF">KIJ12_00690</name>
</gene>
<keyword evidence="3" id="KW-0813">Transport</keyword>
<accession>A0A9Q3XSI7</accession>
<dbReference type="PANTHER" id="PTHR30290:SF10">
    <property type="entry name" value="PERIPLASMIC OLIGOPEPTIDE-BINDING PROTEIN-RELATED"/>
    <property type="match status" value="1"/>
</dbReference>
<keyword evidence="5" id="KW-0571">Peptide transport</keyword>
<evidence type="ECO:0000259" key="6">
    <source>
        <dbReference type="Pfam" id="PF00496"/>
    </source>
</evidence>
<evidence type="ECO:0000256" key="1">
    <source>
        <dbReference type="ARBA" id="ARBA00004196"/>
    </source>
</evidence>
<evidence type="ECO:0000256" key="3">
    <source>
        <dbReference type="ARBA" id="ARBA00022448"/>
    </source>
</evidence>
<comment type="caution">
    <text evidence="7">The sequence shown here is derived from an EMBL/GenBank/DDBJ whole genome shotgun (WGS) entry which is preliminary data.</text>
</comment>
<keyword evidence="4" id="KW-0732">Signal</keyword>
<dbReference type="InterPro" id="IPR030678">
    <property type="entry name" value="Peptide/Ni-bd"/>
</dbReference>